<dbReference type="EMBL" id="JADKYB010000002">
    <property type="protein sequence ID" value="MBM9503781.1"/>
    <property type="molecule type" value="Genomic_DNA"/>
</dbReference>
<dbReference type="InterPro" id="IPR036913">
    <property type="entry name" value="YegP-like_sf"/>
</dbReference>
<proteinExistence type="predicted"/>
<keyword evidence="3" id="KW-1185">Reference proteome</keyword>
<evidence type="ECO:0000313" key="3">
    <source>
        <dbReference type="Proteomes" id="UP000749040"/>
    </source>
</evidence>
<reference evidence="2 3" key="1">
    <citation type="submission" date="2021-01" db="EMBL/GenBank/DDBJ databases">
        <title>Streptomyces acididurans sp. nov., isolated from a peat swamp forest soil.</title>
        <authorList>
            <person name="Chantavorakit T."/>
            <person name="Duangmal K."/>
        </authorList>
    </citation>
    <scope>NUCLEOTIDE SEQUENCE [LARGE SCALE GENOMIC DNA]</scope>
    <source>
        <strain evidence="2 3">KK5PA1</strain>
    </source>
</reference>
<dbReference type="Proteomes" id="UP000749040">
    <property type="component" value="Unassembled WGS sequence"/>
</dbReference>
<evidence type="ECO:0000313" key="2">
    <source>
        <dbReference type="EMBL" id="MBM9503781.1"/>
    </source>
</evidence>
<dbReference type="RefSeq" id="WP_205355641.1">
    <property type="nucleotide sequence ID" value="NZ_JADKYB010000002.1"/>
</dbReference>
<accession>A0ABS2TKC2</accession>
<sequence length="144" mass="15595">MSPVGWRLIGGNNRELGRSAATFDGLAACRAAVERLREGVSRAHVVLTMSDTQGTWTWRLELDGVDVAVSGRRYQRQREAQHNLSLFLAAVPQAQEAGSAVAHRPRLRGLRPFGPSGEGRNGTAPAASDPEDGERRPLAATRRT</sequence>
<dbReference type="Gene3D" id="2.30.29.80">
    <property type="match status" value="1"/>
</dbReference>
<gene>
    <name evidence="2" type="ORF">ITX44_04380</name>
</gene>
<name>A0ABS2TKC2_9ACTN</name>
<feature type="region of interest" description="Disordered" evidence="1">
    <location>
        <begin position="99"/>
        <end position="144"/>
    </location>
</feature>
<evidence type="ECO:0008006" key="4">
    <source>
        <dbReference type="Google" id="ProtNLM"/>
    </source>
</evidence>
<evidence type="ECO:0000256" key="1">
    <source>
        <dbReference type="SAM" id="MobiDB-lite"/>
    </source>
</evidence>
<dbReference type="SUPFAM" id="SSF160113">
    <property type="entry name" value="YegP-like"/>
    <property type="match status" value="1"/>
</dbReference>
<comment type="caution">
    <text evidence="2">The sequence shown here is derived from an EMBL/GenBank/DDBJ whole genome shotgun (WGS) entry which is preliminary data.</text>
</comment>
<organism evidence="2 3">
    <name type="scientific">Actinacidiphila acididurans</name>
    <dbReference type="NCBI Taxonomy" id="2784346"/>
    <lineage>
        <taxon>Bacteria</taxon>
        <taxon>Bacillati</taxon>
        <taxon>Actinomycetota</taxon>
        <taxon>Actinomycetes</taxon>
        <taxon>Kitasatosporales</taxon>
        <taxon>Streptomycetaceae</taxon>
        <taxon>Actinacidiphila</taxon>
    </lineage>
</organism>
<protein>
    <recommendedName>
        <fullName evidence="4">DUF1508 domain-containing protein</fullName>
    </recommendedName>
</protein>